<sequence>MRHLAVRTVTAAAAAVLPLLAASSAAHAGGPRDDYLAKNAYVSWVDRGAVPGLFGGNVHRGVVSVGDDASTPGTDDVSARIEDWRCPTGVLPPEIFVVDEEGPTPGPCTFRGARELEIPGAVATFRGTAAAHLTGTARATDVYGAAPAVRMPVDLTFRGLRPVDRDVHVDSWVEDDGTKVTVRTTDTSRTAAVRGRVGSIRIADERSDVVEGQLSSHQAVFTRS</sequence>
<evidence type="ECO:0000256" key="1">
    <source>
        <dbReference type="SAM" id="SignalP"/>
    </source>
</evidence>
<feature type="signal peptide" evidence="1">
    <location>
        <begin position="1"/>
        <end position="28"/>
    </location>
</feature>
<gene>
    <name evidence="2" type="ORF">GCM10023258_08420</name>
</gene>
<comment type="caution">
    <text evidence="2">The sequence shown here is derived from an EMBL/GenBank/DDBJ whole genome shotgun (WGS) entry which is preliminary data.</text>
</comment>
<keyword evidence="3" id="KW-1185">Reference proteome</keyword>
<keyword evidence="1" id="KW-0732">Signal</keyword>
<dbReference type="RefSeq" id="WP_345506185.1">
    <property type="nucleotide sequence ID" value="NZ_BAABIW010000006.1"/>
</dbReference>
<evidence type="ECO:0000313" key="3">
    <source>
        <dbReference type="Proteomes" id="UP001500427"/>
    </source>
</evidence>
<feature type="chain" id="PRO_5047127781" evidence="1">
    <location>
        <begin position="29"/>
        <end position="224"/>
    </location>
</feature>
<accession>A0ABP9J4N1</accession>
<proteinExistence type="predicted"/>
<dbReference type="Proteomes" id="UP001500427">
    <property type="component" value="Unassembled WGS sequence"/>
</dbReference>
<name>A0ABP9J4N1_9MICO</name>
<dbReference type="EMBL" id="BAABIW010000006">
    <property type="protein sequence ID" value="GAA5020082.1"/>
    <property type="molecule type" value="Genomic_DNA"/>
</dbReference>
<protein>
    <submittedName>
        <fullName evidence="2">Uncharacterized protein</fullName>
    </submittedName>
</protein>
<organism evidence="2 3">
    <name type="scientific">Terrabacter aeriphilus</name>
    <dbReference type="NCBI Taxonomy" id="515662"/>
    <lineage>
        <taxon>Bacteria</taxon>
        <taxon>Bacillati</taxon>
        <taxon>Actinomycetota</taxon>
        <taxon>Actinomycetes</taxon>
        <taxon>Micrococcales</taxon>
        <taxon>Intrasporangiaceae</taxon>
        <taxon>Terrabacter</taxon>
    </lineage>
</organism>
<reference evidence="3" key="1">
    <citation type="journal article" date="2019" name="Int. J. Syst. Evol. Microbiol.">
        <title>The Global Catalogue of Microorganisms (GCM) 10K type strain sequencing project: providing services to taxonomists for standard genome sequencing and annotation.</title>
        <authorList>
            <consortium name="The Broad Institute Genomics Platform"/>
            <consortium name="The Broad Institute Genome Sequencing Center for Infectious Disease"/>
            <person name="Wu L."/>
            <person name="Ma J."/>
        </authorList>
    </citation>
    <scope>NUCLEOTIDE SEQUENCE [LARGE SCALE GENOMIC DNA]</scope>
    <source>
        <strain evidence="3">JCM 17687</strain>
    </source>
</reference>
<evidence type="ECO:0000313" key="2">
    <source>
        <dbReference type="EMBL" id="GAA5020082.1"/>
    </source>
</evidence>